<comment type="similarity">
    <text evidence="1">Belongs to the ATG10 family.</text>
</comment>
<keyword evidence="4" id="KW-0833">Ubl conjugation pathway</keyword>
<dbReference type="OrthoDB" id="4089664at2759"/>
<organism evidence="7 8">
    <name type="scientific">Dinoponera quadriceps</name>
    <name type="common">South American ant</name>
    <dbReference type="NCBI Taxonomy" id="609295"/>
    <lineage>
        <taxon>Eukaryota</taxon>
        <taxon>Metazoa</taxon>
        <taxon>Ecdysozoa</taxon>
        <taxon>Arthropoda</taxon>
        <taxon>Hexapoda</taxon>
        <taxon>Insecta</taxon>
        <taxon>Pterygota</taxon>
        <taxon>Neoptera</taxon>
        <taxon>Endopterygota</taxon>
        <taxon>Hymenoptera</taxon>
        <taxon>Apocrita</taxon>
        <taxon>Aculeata</taxon>
        <taxon>Formicoidea</taxon>
        <taxon>Formicidae</taxon>
        <taxon>Ponerinae</taxon>
        <taxon>Ponerini</taxon>
        <taxon>Dinoponera</taxon>
    </lineage>
</organism>
<dbReference type="GO" id="GO:0005829">
    <property type="term" value="C:cytosol"/>
    <property type="evidence" value="ECO:0007669"/>
    <property type="project" value="TreeGrafter"/>
</dbReference>
<sequence>MRKLDERERERKVFPATMDGPGTVTWEEFVENAGKFLAVSDKLSDGWEFRGDKDIPGQAYLVRKTVCFLPDDSIWRNDEAADDNDGDIEEFHARFQEDPHEAPSVAETPFITEHHILWSMSYSVPVLFFNGWKSDYPGVNPVSVNEAQTVHSSKLNYTELSQAIHPIVGTPFLQLHPCLSRELLRGMPDRRNDEVTVPGDRRGVTLRRPTTSIITIPSFSLFPGLAEILAPCVIHETRVEKVRRKERGRDARRRRGEAQVAGKAVEVFNGKRLAFAARAVIETGNRQHTARIITIEWTNRRQTIGNLLAASDGVVAVFV</sequence>
<dbReference type="RefSeq" id="XP_014474213.1">
    <property type="nucleotide sequence ID" value="XM_014618727.1"/>
</dbReference>
<name>A0A6P3X7D6_DINQU</name>
<dbReference type="PANTHER" id="PTHR14957:SF1">
    <property type="entry name" value="UBIQUITIN-LIKE-CONJUGATING ENZYME ATG10"/>
    <property type="match status" value="1"/>
</dbReference>
<dbReference type="InterPro" id="IPR007135">
    <property type="entry name" value="Atg3/Atg10"/>
</dbReference>
<dbReference type="KEGG" id="dqu:106744202"/>
<dbReference type="GeneID" id="106744202"/>
<dbReference type="PANTHER" id="PTHR14957">
    <property type="entry name" value="UBIQUITIN-LIKE-CONJUGATING ENZYME ATG10"/>
    <property type="match status" value="1"/>
</dbReference>
<protein>
    <recommendedName>
        <fullName evidence="2">Ubiquitin-like-conjugating enzyme ATG10</fullName>
    </recommendedName>
    <alternativeName>
        <fullName evidence="6">Autophagy-related protein 10</fullName>
    </alternativeName>
</protein>
<gene>
    <name evidence="8" type="primary">LOC106744202</name>
</gene>
<dbReference type="GO" id="GO:0000422">
    <property type="term" value="P:autophagy of mitochondrion"/>
    <property type="evidence" value="ECO:0007669"/>
    <property type="project" value="TreeGrafter"/>
</dbReference>
<dbReference type="GO" id="GO:0000045">
    <property type="term" value="P:autophagosome assembly"/>
    <property type="evidence" value="ECO:0007669"/>
    <property type="project" value="TreeGrafter"/>
</dbReference>
<dbReference type="Gene3D" id="3.30.1460.50">
    <property type="match status" value="1"/>
</dbReference>
<keyword evidence="7" id="KW-1185">Reference proteome</keyword>
<evidence type="ECO:0000256" key="5">
    <source>
        <dbReference type="ARBA" id="ARBA00023006"/>
    </source>
</evidence>
<evidence type="ECO:0000313" key="8">
    <source>
        <dbReference type="RefSeq" id="XP_014474213.1"/>
    </source>
</evidence>
<keyword evidence="3" id="KW-0808">Transferase</keyword>
<evidence type="ECO:0000256" key="4">
    <source>
        <dbReference type="ARBA" id="ARBA00022786"/>
    </source>
</evidence>
<proteinExistence type="inferred from homology"/>
<evidence type="ECO:0000313" key="7">
    <source>
        <dbReference type="Proteomes" id="UP000515204"/>
    </source>
</evidence>
<accession>A0A6P3X7D6</accession>
<dbReference type="GO" id="GO:0061651">
    <property type="term" value="F:Atg12 conjugating enzyme activity"/>
    <property type="evidence" value="ECO:0007669"/>
    <property type="project" value="TreeGrafter"/>
</dbReference>
<dbReference type="CTD" id="83734"/>
<dbReference type="GO" id="GO:0032446">
    <property type="term" value="P:protein modification by small protein conjugation"/>
    <property type="evidence" value="ECO:0007669"/>
    <property type="project" value="TreeGrafter"/>
</dbReference>
<dbReference type="AlphaFoldDB" id="A0A6P3X7D6"/>
<evidence type="ECO:0000256" key="1">
    <source>
        <dbReference type="ARBA" id="ARBA00005696"/>
    </source>
</evidence>
<evidence type="ECO:0000256" key="3">
    <source>
        <dbReference type="ARBA" id="ARBA00022679"/>
    </source>
</evidence>
<reference evidence="8" key="1">
    <citation type="submission" date="2025-08" db="UniProtKB">
        <authorList>
            <consortium name="RefSeq"/>
        </authorList>
    </citation>
    <scope>IDENTIFICATION</scope>
</reference>
<dbReference type="Proteomes" id="UP000515204">
    <property type="component" value="Unplaced"/>
</dbReference>
<evidence type="ECO:0000256" key="2">
    <source>
        <dbReference type="ARBA" id="ARBA00021099"/>
    </source>
</evidence>
<evidence type="ECO:0000256" key="6">
    <source>
        <dbReference type="ARBA" id="ARBA00029833"/>
    </source>
</evidence>
<keyword evidence="5" id="KW-0072">Autophagy</keyword>
<dbReference type="Pfam" id="PF03987">
    <property type="entry name" value="Autophagy_act_C"/>
    <property type="match status" value="1"/>
</dbReference>